<sequence>MNQSSAAILHSGKRRRTGAKMTDLRLLHFSTGSSTTTNPPEASRPLLGSSPLGSGSYASGKFHGVKSSILVLTIILSLALSLNPLSHVPNLYWRGQQSGIIAAQKHLNNSIRFISKIVK</sequence>
<protein>
    <submittedName>
        <fullName evidence="2">Uncharacterized protein</fullName>
    </submittedName>
</protein>
<evidence type="ECO:0000313" key="3">
    <source>
        <dbReference type="Proteomes" id="UP001457282"/>
    </source>
</evidence>
<accession>A0AAW1VRT6</accession>
<dbReference type="EMBL" id="JBEDUW010000050">
    <property type="protein sequence ID" value="KAK9906986.1"/>
    <property type="molecule type" value="Genomic_DNA"/>
</dbReference>
<comment type="caution">
    <text evidence="2">The sequence shown here is derived from an EMBL/GenBank/DDBJ whole genome shotgun (WGS) entry which is preliminary data.</text>
</comment>
<feature type="compositionally biased region" description="Polar residues" evidence="1">
    <location>
        <begin position="30"/>
        <end position="40"/>
    </location>
</feature>
<reference evidence="2 3" key="1">
    <citation type="journal article" date="2023" name="G3 (Bethesda)">
        <title>A chromosome-length genome assembly and annotation of blackberry (Rubus argutus, cv. 'Hillquist').</title>
        <authorList>
            <person name="Bruna T."/>
            <person name="Aryal R."/>
            <person name="Dudchenko O."/>
            <person name="Sargent D.J."/>
            <person name="Mead D."/>
            <person name="Buti M."/>
            <person name="Cavallini A."/>
            <person name="Hytonen T."/>
            <person name="Andres J."/>
            <person name="Pham M."/>
            <person name="Weisz D."/>
            <person name="Mascagni F."/>
            <person name="Usai G."/>
            <person name="Natali L."/>
            <person name="Bassil N."/>
            <person name="Fernandez G.E."/>
            <person name="Lomsadze A."/>
            <person name="Armour M."/>
            <person name="Olukolu B."/>
            <person name="Poorten T."/>
            <person name="Britton C."/>
            <person name="Davik J."/>
            <person name="Ashrafi H."/>
            <person name="Aiden E.L."/>
            <person name="Borodovsky M."/>
            <person name="Worthington M."/>
        </authorList>
    </citation>
    <scope>NUCLEOTIDE SEQUENCE [LARGE SCALE GENOMIC DNA]</scope>
    <source>
        <strain evidence="2">PI 553951</strain>
    </source>
</reference>
<organism evidence="2 3">
    <name type="scientific">Rubus argutus</name>
    <name type="common">Southern blackberry</name>
    <dbReference type="NCBI Taxonomy" id="59490"/>
    <lineage>
        <taxon>Eukaryota</taxon>
        <taxon>Viridiplantae</taxon>
        <taxon>Streptophyta</taxon>
        <taxon>Embryophyta</taxon>
        <taxon>Tracheophyta</taxon>
        <taxon>Spermatophyta</taxon>
        <taxon>Magnoliopsida</taxon>
        <taxon>eudicotyledons</taxon>
        <taxon>Gunneridae</taxon>
        <taxon>Pentapetalae</taxon>
        <taxon>rosids</taxon>
        <taxon>fabids</taxon>
        <taxon>Rosales</taxon>
        <taxon>Rosaceae</taxon>
        <taxon>Rosoideae</taxon>
        <taxon>Rosoideae incertae sedis</taxon>
        <taxon>Rubus</taxon>
    </lineage>
</organism>
<dbReference type="AlphaFoldDB" id="A0AAW1VRT6"/>
<evidence type="ECO:0000256" key="1">
    <source>
        <dbReference type="SAM" id="MobiDB-lite"/>
    </source>
</evidence>
<dbReference type="Proteomes" id="UP001457282">
    <property type="component" value="Unassembled WGS sequence"/>
</dbReference>
<name>A0AAW1VRT6_RUBAR</name>
<feature type="region of interest" description="Disordered" evidence="1">
    <location>
        <begin position="29"/>
        <end position="49"/>
    </location>
</feature>
<feature type="region of interest" description="Disordered" evidence="1">
    <location>
        <begin position="1"/>
        <end position="20"/>
    </location>
</feature>
<gene>
    <name evidence="2" type="ORF">M0R45_002540</name>
</gene>
<evidence type="ECO:0000313" key="2">
    <source>
        <dbReference type="EMBL" id="KAK9906986.1"/>
    </source>
</evidence>
<proteinExistence type="predicted"/>
<keyword evidence="3" id="KW-1185">Reference proteome</keyword>